<evidence type="ECO:0000313" key="1">
    <source>
        <dbReference type="EMBL" id="CAJ0589800.1"/>
    </source>
</evidence>
<dbReference type="Proteomes" id="UP001176961">
    <property type="component" value="Unassembled WGS sequence"/>
</dbReference>
<organism evidence="1 2">
    <name type="scientific">Cylicocyclus nassatus</name>
    <name type="common">Nematode worm</name>
    <dbReference type="NCBI Taxonomy" id="53992"/>
    <lineage>
        <taxon>Eukaryota</taxon>
        <taxon>Metazoa</taxon>
        <taxon>Ecdysozoa</taxon>
        <taxon>Nematoda</taxon>
        <taxon>Chromadorea</taxon>
        <taxon>Rhabditida</taxon>
        <taxon>Rhabditina</taxon>
        <taxon>Rhabditomorpha</taxon>
        <taxon>Strongyloidea</taxon>
        <taxon>Strongylidae</taxon>
        <taxon>Cylicocyclus</taxon>
    </lineage>
</organism>
<evidence type="ECO:0000313" key="2">
    <source>
        <dbReference type="Proteomes" id="UP001176961"/>
    </source>
</evidence>
<accession>A0AA36DN27</accession>
<proteinExistence type="predicted"/>
<gene>
    <name evidence="1" type="ORF">CYNAS_LOCUS1783</name>
</gene>
<reference evidence="1" key="1">
    <citation type="submission" date="2023-07" db="EMBL/GenBank/DDBJ databases">
        <authorList>
            <consortium name="CYATHOMIX"/>
        </authorList>
    </citation>
    <scope>NUCLEOTIDE SEQUENCE</scope>
    <source>
        <strain evidence="1">N/A</strain>
    </source>
</reference>
<evidence type="ECO:0008006" key="3">
    <source>
        <dbReference type="Google" id="ProtNLM"/>
    </source>
</evidence>
<dbReference type="PANTHER" id="PTHR36938">
    <property type="entry name" value="PROTEIN CBG26935"/>
    <property type="match status" value="1"/>
</dbReference>
<sequence>MGQPNSAGIYQMKLEAHASFINCEHLCRQVCPMIRELALLMVLYILVPYTRSRMDWCQYFRLLEVDHLRPECNGIYRKRVVKQIVHPSVGLPPLPRDLLPGFHRFKQHRDSVAELTRRTLGLRNCSGSVSNCRESRLCHKGLMCYASPGYCCLDLQRITSADDCISDLNDLQCNNYPHPSALCLGDYQCSHTLRGKCCPSICGHSVCI</sequence>
<dbReference type="EMBL" id="CATQJL010000001">
    <property type="protein sequence ID" value="CAJ0589800.1"/>
    <property type="molecule type" value="Genomic_DNA"/>
</dbReference>
<dbReference type="PANTHER" id="PTHR36938:SF1">
    <property type="entry name" value="WAP DOMAIN-CONTAINING PROTEIN"/>
    <property type="match status" value="1"/>
</dbReference>
<dbReference type="AlphaFoldDB" id="A0AA36DN27"/>
<keyword evidence="2" id="KW-1185">Reference proteome</keyword>
<protein>
    <recommendedName>
        <fullName evidence="3">WAP domain-containing protein</fullName>
    </recommendedName>
</protein>
<name>A0AA36DN27_CYLNA</name>
<comment type="caution">
    <text evidence="1">The sequence shown here is derived from an EMBL/GenBank/DDBJ whole genome shotgun (WGS) entry which is preliminary data.</text>
</comment>